<comment type="subcellular location">
    <subcellularLocation>
        <location evidence="11 12">Cell membrane</location>
        <topology evidence="11 12">Multi-pass membrane protein</topology>
    </subcellularLocation>
    <subcellularLocation>
        <location evidence="1">Membrane</location>
        <topology evidence="1">Multi-pass membrane protein</topology>
    </subcellularLocation>
</comment>
<dbReference type="InterPro" id="IPR023011">
    <property type="entry name" value="ATP_synth_F0_asu_AS"/>
</dbReference>
<keyword evidence="7 11" id="KW-1133">Transmembrane helix</keyword>
<comment type="function">
    <text evidence="11 12">Key component of the proton channel; it plays a direct role in the translocation of protons across the membrane.</text>
</comment>
<keyword evidence="4 11" id="KW-0138">CF(0)</keyword>
<name>A0A9D1HHM8_9FIRM</name>
<dbReference type="GO" id="GO:0045259">
    <property type="term" value="C:proton-transporting ATP synthase complex"/>
    <property type="evidence" value="ECO:0007669"/>
    <property type="project" value="UniProtKB-KW"/>
</dbReference>
<dbReference type="PRINTS" id="PR00123">
    <property type="entry name" value="ATPASEA"/>
</dbReference>
<evidence type="ECO:0000313" key="13">
    <source>
        <dbReference type="EMBL" id="HIU03341.1"/>
    </source>
</evidence>
<dbReference type="PROSITE" id="PS00449">
    <property type="entry name" value="ATPASE_A"/>
    <property type="match status" value="1"/>
</dbReference>
<dbReference type="InterPro" id="IPR000568">
    <property type="entry name" value="ATP_synth_F0_asu"/>
</dbReference>
<evidence type="ECO:0000256" key="6">
    <source>
        <dbReference type="ARBA" id="ARBA00022781"/>
    </source>
</evidence>
<dbReference type="Gene3D" id="1.20.120.220">
    <property type="entry name" value="ATP synthase, F0 complex, subunit A"/>
    <property type="match status" value="1"/>
</dbReference>
<gene>
    <name evidence="11 13" type="primary">atpB</name>
    <name evidence="13" type="ORF">IAB63_08825</name>
</gene>
<comment type="caution">
    <text evidence="11">Lacks conserved residue(s) required for the propagation of feature annotation.</text>
</comment>
<dbReference type="InterPro" id="IPR045082">
    <property type="entry name" value="ATP_syn_F0_a_bact/chloroplast"/>
</dbReference>
<dbReference type="GO" id="GO:0005886">
    <property type="term" value="C:plasma membrane"/>
    <property type="evidence" value="ECO:0007669"/>
    <property type="project" value="UniProtKB-SubCell"/>
</dbReference>
<keyword evidence="11" id="KW-1003">Cell membrane</keyword>
<evidence type="ECO:0000256" key="5">
    <source>
        <dbReference type="ARBA" id="ARBA00022692"/>
    </source>
</evidence>
<protein>
    <recommendedName>
        <fullName evidence="11 12">ATP synthase subunit a</fullName>
    </recommendedName>
    <alternativeName>
        <fullName evidence="11">ATP synthase F0 sector subunit a</fullName>
    </alternativeName>
    <alternativeName>
        <fullName evidence="11">F-ATPase subunit 6</fullName>
    </alternativeName>
</protein>
<dbReference type="SUPFAM" id="SSF81336">
    <property type="entry name" value="F1F0 ATP synthase subunit A"/>
    <property type="match status" value="1"/>
</dbReference>
<evidence type="ECO:0000313" key="14">
    <source>
        <dbReference type="Proteomes" id="UP000824164"/>
    </source>
</evidence>
<evidence type="ECO:0000256" key="7">
    <source>
        <dbReference type="ARBA" id="ARBA00022989"/>
    </source>
</evidence>
<keyword evidence="3 11" id="KW-0813">Transport</keyword>
<evidence type="ECO:0000256" key="8">
    <source>
        <dbReference type="ARBA" id="ARBA00023065"/>
    </source>
</evidence>
<keyword evidence="10 11" id="KW-0066">ATP synthesis</keyword>
<comment type="caution">
    <text evidence="13">The sequence shown here is derived from an EMBL/GenBank/DDBJ whole genome shotgun (WGS) entry which is preliminary data.</text>
</comment>
<proteinExistence type="inferred from homology"/>
<keyword evidence="9 11" id="KW-0472">Membrane</keyword>
<feature type="transmembrane region" description="Helical" evidence="11">
    <location>
        <begin position="22"/>
        <end position="45"/>
    </location>
</feature>
<dbReference type="Proteomes" id="UP000824164">
    <property type="component" value="Unassembled WGS sequence"/>
</dbReference>
<dbReference type="NCBIfam" id="TIGR01131">
    <property type="entry name" value="ATP_synt_6_or_A"/>
    <property type="match status" value="1"/>
</dbReference>
<dbReference type="Pfam" id="PF00119">
    <property type="entry name" value="ATP-synt_A"/>
    <property type="match status" value="1"/>
</dbReference>
<evidence type="ECO:0000256" key="1">
    <source>
        <dbReference type="ARBA" id="ARBA00004141"/>
    </source>
</evidence>
<evidence type="ECO:0000256" key="4">
    <source>
        <dbReference type="ARBA" id="ARBA00022547"/>
    </source>
</evidence>
<dbReference type="PANTHER" id="PTHR42823">
    <property type="entry name" value="ATP SYNTHASE SUBUNIT A, CHLOROPLASTIC"/>
    <property type="match status" value="1"/>
</dbReference>
<evidence type="ECO:0000256" key="10">
    <source>
        <dbReference type="ARBA" id="ARBA00023310"/>
    </source>
</evidence>
<dbReference type="HAMAP" id="MF_01393">
    <property type="entry name" value="ATP_synth_a_bact"/>
    <property type="match status" value="1"/>
</dbReference>
<feature type="transmembrane region" description="Helical" evidence="11">
    <location>
        <begin position="207"/>
        <end position="225"/>
    </location>
</feature>
<keyword evidence="6 11" id="KW-0375">Hydrogen ion transport</keyword>
<dbReference type="GO" id="GO:0046933">
    <property type="term" value="F:proton-transporting ATP synthase activity, rotational mechanism"/>
    <property type="evidence" value="ECO:0007669"/>
    <property type="project" value="UniProtKB-UniRule"/>
</dbReference>
<evidence type="ECO:0000256" key="9">
    <source>
        <dbReference type="ARBA" id="ARBA00023136"/>
    </source>
</evidence>
<keyword evidence="8 11" id="KW-0406">Ion transport</keyword>
<organism evidence="13 14">
    <name type="scientific">Candidatus Onthocola gallistercoris</name>
    <dbReference type="NCBI Taxonomy" id="2840876"/>
    <lineage>
        <taxon>Bacteria</taxon>
        <taxon>Bacillati</taxon>
        <taxon>Bacillota</taxon>
        <taxon>Bacilli</taxon>
        <taxon>Candidatus Onthocola</taxon>
    </lineage>
</organism>
<dbReference type="EMBL" id="DVLT01000053">
    <property type="protein sequence ID" value="HIU03341.1"/>
    <property type="molecule type" value="Genomic_DNA"/>
</dbReference>
<dbReference type="PANTHER" id="PTHR42823:SF3">
    <property type="entry name" value="ATP SYNTHASE SUBUNIT A, CHLOROPLASTIC"/>
    <property type="match status" value="1"/>
</dbReference>
<reference evidence="13" key="2">
    <citation type="journal article" date="2021" name="PeerJ">
        <title>Extensive microbial diversity within the chicken gut microbiome revealed by metagenomics and culture.</title>
        <authorList>
            <person name="Gilroy R."/>
            <person name="Ravi A."/>
            <person name="Getino M."/>
            <person name="Pursley I."/>
            <person name="Horton D.L."/>
            <person name="Alikhan N.F."/>
            <person name="Baker D."/>
            <person name="Gharbi K."/>
            <person name="Hall N."/>
            <person name="Watson M."/>
            <person name="Adriaenssens E.M."/>
            <person name="Foster-Nyarko E."/>
            <person name="Jarju S."/>
            <person name="Secka A."/>
            <person name="Antonio M."/>
            <person name="Oren A."/>
            <person name="Chaudhuri R.R."/>
            <person name="La Ragione R."/>
            <person name="Hildebrand F."/>
            <person name="Pallen M.J."/>
        </authorList>
    </citation>
    <scope>NUCLEOTIDE SEQUENCE</scope>
    <source>
        <strain evidence="13">CHK187-14744</strain>
    </source>
</reference>
<dbReference type="CDD" id="cd00310">
    <property type="entry name" value="ATP-synt_Fo_a_6"/>
    <property type="match status" value="1"/>
</dbReference>
<keyword evidence="5 11" id="KW-0812">Transmembrane</keyword>
<evidence type="ECO:0000256" key="12">
    <source>
        <dbReference type="RuleBase" id="RU000483"/>
    </source>
</evidence>
<dbReference type="AlphaFoldDB" id="A0A9D1HHM8"/>
<accession>A0A9D1HHM8</accession>
<dbReference type="InterPro" id="IPR035908">
    <property type="entry name" value="F0_ATP_A_sf"/>
</dbReference>
<evidence type="ECO:0000256" key="3">
    <source>
        <dbReference type="ARBA" id="ARBA00022448"/>
    </source>
</evidence>
<evidence type="ECO:0000256" key="11">
    <source>
        <dbReference type="HAMAP-Rule" id="MF_01393"/>
    </source>
</evidence>
<sequence length="231" mass="25835">MSGEVDFMIKGYAKLDFFGHEVYITSTHICTLIVIIVLILLGLAVRHRMKKARMVPDGLQNLAESYVETMDKIVSGNMGKTWRRYANYMLTLFMFILLCNISGVFGLRPPTADFGCTLSMALITFVVIQFHAFKHNGPIGYLKSMMDPLPLLLPINIIGELATPVSLSLRLFGNIMAGTVMMGLYYGLLPALVSVGFPAFLHVYLDLFSGAIQTYVFFLLSMVFIRNKLPE</sequence>
<dbReference type="GO" id="GO:0042777">
    <property type="term" value="P:proton motive force-driven plasma membrane ATP synthesis"/>
    <property type="evidence" value="ECO:0007669"/>
    <property type="project" value="TreeGrafter"/>
</dbReference>
<feature type="transmembrane region" description="Helical" evidence="11">
    <location>
        <begin position="85"/>
        <end position="105"/>
    </location>
</feature>
<reference evidence="13" key="1">
    <citation type="submission" date="2020-10" db="EMBL/GenBank/DDBJ databases">
        <authorList>
            <person name="Gilroy R."/>
        </authorList>
    </citation>
    <scope>NUCLEOTIDE SEQUENCE</scope>
    <source>
        <strain evidence="13">CHK187-14744</strain>
    </source>
</reference>
<comment type="similarity">
    <text evidence="2 11 12">Belongs to the ATPase A chain family.</text>
</comment>
<evidence type="ECO:0000256" key="2">
    <source>
        <dbReference type="ARBA" id="ARBA00006810"/>
    </source>
</evidence>